<feature type="signal peptide" evidence="1">
    <location>
        <begin position="1"/>
        <end position="20"/>
    </location>
</feature>
<organism evidence="2 3">
    <name type="scientific">Providencia stuartii ATCC 25827</name>
    <dbReference type="NCBI Taxonomy" id="471874"/>
    <lineage>
        <taxon>Bacteria</taxon>
        <taxon>Pseudomonadati</taxon>
        <taxon>Pseudomonadota</taxon>
        <taxon>Gammaproteobacteria</taxon>
        <taxon>Enterobacterales</taxon>
        <taxon>Morganellaceae</taxon>
        <taxon>Providencia</taxon>
    </lineage>
</organism>
<gene>
    <name evidence="2" type="ORF">PROSTU_03750</name>
</gene>
<feature type="chain" id="PRO_5041740566" evidence="1">
    <location>
        <begin position="21"/>
        <end position="141"/>
    </location>
</feature>
<proteinExistence type="predicted"/>
<dbReference type="RefSeq" id="WP_004922880.1">
    <property type="nucleotide sequence ID" value="NZ_DS607663.1"/>
</dbReference>
<evidence type="ECO:0000313" key="2">
    <source>
        <dbReference type="EMBL" id="EDU60543.1"/>
    </source>
</evidence>
<reference evidence="3" key="1">
    <citation type="submission" date="2008-04" db="EMBL/GenBank/DDBJ databases">
        <title>Draft genome sequence of Providencia stuartii (ATCC 25827).</title>
        <authorList>
            <person name="Sudarsanam P."/>
            <person name="Ley R."/>
            <person name="Guruge J."/>
            <person name="Turnbaugh P.J."/>
            <person name="Mahowald M."/>
            <person name="Liep D."/>
            <person name="Gordon J."/>
        </authorList>
    </citation>
    <scope>NUCLEOTIDE SEQUENCE [LARGE SCALE GENOMIC DNA]</scope>
    <source>
        <strain evidence="3">ATCC 25827</strain>
    </source>
</reference>
<dbReference type="AlphaFoldDB" id="A0AA87CVF7"/>
<dbReference type="Proteomes" id="UP000004506">
    <property type="component" value="Unassembled WGS sequence"/>
</dbReference>
<keyword evidence="1" id="KW-0732">Signal</keyword>
<dbReference type="EMBL" id="ABJD02000101">
    <property type="protein sequence ID" value="EDU60543.1"/>
    <property type="molecule type" value="Genomic_DNA"/>
</dbReference>
<accession>A0AA87CVF7</accession>
<evidence type="ECO:0000256" key="1">
    <source>
        <dbReference type="SAM" id="SignalP"/>
    </source>
</evidence>
<name>A0AA87CVF7_PROST</name>
<comment type="caution">
    <text evidence="2">The sequence shown here is derived from an EMBL/GenBank/DDBJ whole genome shotgun (WGS) entry which is preliminary data.</text>
</comment>
<evidence type="ECO:0000313" key="3">
    <source>
        <dbReference type="Proteomes" id="UP000004506"/>
    </source>
</evidence>
<reference evidence="3" key="2">
    <citation type="submission" date="2008-04" db="EMBL/GenBank/DDBJ databases">
        <title>Draft genome sequence of Providencia stuartii(ATCC 25827).</title>
        <authorList>
            <person name="Sudarsanam P."/>
            <person name="Ley R."/>
            <person name="Guruge J."/>
            <person name="Turnbaugh P.J."/>
            <person name="Mahowald M."/>
            <person name="Liep D."/>
            <person name="Gordon J."/>
        </authorList>
    </citation>
    <scope>NUCLEOTIDE SEQUENCE [LARGE SCALE GENOMIC DNA]</scope>
    <source>
        <strain evidence="3">ATCC 25827</strain>
    </source>
</reference>
<sequence>MKYSSLVIATVITFLSTAQAANSPFQNPAEYKSKHGILEITPSQNDAPKFDFQINANVDMYVCEAEGTAYITERDLSSNTWNATALVSTDSDYGDQYCKMEFSMDKAGKIAIKTNFGCSTQCGIGAVGAMDGTYKKIAVSR</sequence>
<protein>
    <submittedName>
        <fullName evidence="2">Uncharacterized protein</fullName>
    </submittedName>
</protein>
<reference evidence="2 3" key="3">
    <citation type="submission" date="2008-05" db="EMBL/GenBank/DDBJ databases">
        <authorList>
            <person name="Fulton L."/>
            <person name="Clifton S."/>
            <person name="Fulton B."/>
            <person name="Xu J."/>
            <person name="Minx P."/>
            <person name="Pepin K.H."/>
            <person name="Johnson M."/>
            <person name="Thiruvilangam P."/>
            <person name="Bhonagiri V."/>
            <person name="Nash W.E."/>
            <person name="Mardis E.R."/>
            <person name="Wilson R.K."/>
        </authorList>
    </citation>
    <scope>NUCLEOTIDE SEQUENCE [LARGE SCALE GENOMIC DNA]</scope>
    <source>
        <strain evidence="2 3">ATCC 25827</strain>
    </source>
</reference>